<dbReference type="PANTHER" id="PTHR36836">
    <property type="entry name" value="COLANIC ACID BIOSYNTHESIS PROTEIN WCAK"/>
    <property type="match status" value="1"/>
</dbReference>
<proteinExistence type="predicted"/>
<dbReference type="InterPro" id="IPR019896">
    <property type="entry name" value="Polysacch_pyruvyl_Trfase_CsaB"/>
</dbReference>
<dbReference type="InterPro" id="IPR007345">
    <property type="entry name" value="Polysacch_pyruvyl_Trfase"/>
</dbReference>
<sequence>MDRRIKKIVISGYYGFHNSGDEAVLQSILLALESEGEKQGIRIEPIVLSGDPAWTEETYKVKAVHRMKMGRVLSAIRSSDGLVSGGGSLLQDATGRMTIPYYLGILNLAQWLGKPTFVYSQGIGPVNRSSYFPWIRRVFAKSRYVSVRDVESAQLLKRMGLARDAEVVPDPVMGLPLRGVPLSAEADLPTVGVSVRFWNEDRSELEGLARSLDRLVEAKQVKIRFLPFHLPSDVEASREVIKRMKKAGKAILEVAEGVEHPQDMLAEVSACSLLIGMRLHSLIYAASQSVPLIGISYDPKIDQFLNRLGMKAAASVTGFDSDGLAAEAVRVLENKTQWAEEKREAIERLKREAQRPAREIAAFLTNER</sequence>
<gene>
    <name evidence="3" type="primary">csaB</name>
    <name evidence="3" type="ORF">MJA45_00440</name>
</gene>
<dbReference type="RefSeq" id="WP_315605359.1">
    <property type="nucleotide sequence ID" value="NZ_CP130318.1"/>
</dbReference>
<organism evidence="3 4">
    <name type="scientific">Paenibacillus aurantius</name>
    <dbReference type="NCBI Taxonomy" id="2918900"/>
    <lineage>
        <taxon>Bacteria</taxon>
        <taxon>Bacillati</taxon>
        <taxon>Bacillota</taxon>
        <taxon>Bacilli</taxon>
        <taxon>Bacillales</taxon>
        <taxon>Paenibacillaceae</taxon>
        <taxon>Paenibacillus</taxon>
    </lineage>
</organism>
<keyword evidence="3" id="KW-0808">Transferase</keyword>
<protein>
    <submittedName>
        <fullName evidence="3">Polysaccharide pyruvyl transferase CsaB</fullName>
    </submittedName>
</protein>
<evidence type="ECO:0000259" key="2">
    <source>
        <dbReference type="Pfam" id="PF04230"/>
    </source>
</evidence>
<dbReference type="EMBL" id="CP130318">
    <property type="protein sequence ID" value="WNQ11582.1"/>
    <property type="molecule type" value="Genomic_DNA"/>
</dbReference>
<dbReference type="Proteomes" id="UP001305702">
    <property type="component" value="Chromosome"/>
</dbReference>
<accession>A0AA96LHK8</accession>
<feature type="coiled-coil region" evidence="1">
    <location>
        <begin position="332"/>
        <end position="359"/>
    </location>
</feature>
<evidence type="ECO:0000256" key="1">
    <source>
        <dbReference type="SAM" id="Coils"/>
    </source>
</evidence>
<dbReference type="PANTHER" id="PTHR36836:SF1">
    <property type="entry name" value="COLANIC ACID BIOSYNTHESIS PROTEIN WCAK"/>
    <property type="match status" value="1"/>
</dbReference>
<dbReference type="KEGG" id="paun:MJA45_00440"/>
<evidence type="ECO:0000313" key="4">
    <source>
        <dbReference type="Proteomes" id="UP001305702"/>
    </source>
</evidence>
<dbReference type="NCBIfam" id="TIGR03609">
    <property type="entry name" value="S_layer_CsaB"/>
    <property type="match status" value="1"/>
</dbReference>
<dbReference type="Pfam" id="PF04230">
    <property type="entry name" value="PS_pyruv_trans"/>
    <property type="match status" value="1"/>
</dbReference>
<evidence type="ECO:0000313" key="3">
    <source>
        <dbReference type="EMBL" id="WNQ11582.1"/>
    </source>
</evidence>
<name>A0AA96LHK8_9BACL</name>
<dbReference type="GO" id="GO:0016740">
    <property type="term" value="F:transferase activity"/>
    <property type="evidence" value="ECO:0007669"/>
    <property type="project" value="UniProtKB-KW"/>
</dbReference>
<feature type="domain" description="Polysaccharide pyruvyl transferase" evidence="2">
    <location>
        <begin position="18"/>
        <end position="299"/>
    </location>
</feature>
<keyword evidence="1" id="KW-0175">Coiled coil</keyword>
<reference evidence="3 4" key="1">
    <citation type="submission" date="2022-02" db="EMBL/GenBank/DDBJ databases">
        <title>Paenibacillus sp. MBLB1776 Whole Genome Shotgun Sequencing.</title>
        <authorList>
            <person name="Hwang C.Y."/>
            <person name="Cho E.-S."/>
            <person name="Seo M.-J."/>
        </authorList>
    </citation>
    <scope>NUCLEOTIDE SEQUENCE [LARGE SCALE GENOMIC DNA]</scope>
    <source>
        <strain evidence="3 4">MBLB1776</strain>
    </source>
</reference>
<dbReference type="AlphaFoldDB" id="A0AA96LHK8"/>
<keyword evidence="4" id="KW-1185">Reference proteome</keyword>